<dbReference type="GO" id="GO:0071555">
    <property type="term" value="P:cell wall organization"/>
    <property type="evidence" value="ECO:0007669"/>
    <property type="project" value="UniProtKB-KW"/>
</dbReference>
<feature type="transmembrane region" description="Helical" evidence="7">
    <location>
        <begin position="77"/>
        <end position="98"/>
    </location>
</feature>
<feature type="compositionally biased region" description="Polar residues" evidence="8">
    <location>
        <begin position="1"/>
        <end position="17"/>
    </location>
</feature>
<organism evidence="9 10">
    <name type="scientific">Glaciihabitans arcticus</name>
    <dbReference type="NCBI Taxonomy" id="2668039"/>
    <lineage>
        <taxon>Bacteria</taxon>
        <taxon>Bacillati</taxon>
        <taxon>Actinomycetota</taxon>
        <taxon>Actinomycetes</taxon>
        <taxon>Micrococcales</taxon>
        <taxon>Microbacteriaceae</taxon>
        <taxon>Glaciihabitans</taxon>
    </lineage>
</organism>
<evidence type="ECO:0000256" key="6">
    <source>
        <dbReference type="ARBA" id="ARBA00023316"/>
    </source>
</evidence>
<evidence type="ECO:0000256" key="8">
    <source>
        <dbReference type="SAM" id="MobiDB-lite"/>
    </source>
</evidence>
<dbReference type="PANTHER" id="PTHR30518:SF2">
    <property type="entry name" value="ENDOLYTIC MUREIN TRANSGLYCOSYLASE"/>
    <property type="match status" value="1"/>
</dbReference>
<comment type="caution">
    <text evidence="9">The sequence shown here is derived from an EMBL/GenBank/DDBJ whole genome shotgun (WGS) entry which is preliminary data.</text>
</comment>
<keyword evidence="10" id="KW-1185">Reference proteome</keyword>
<dbReference type="Gene3D" id="3.30.1490.480">
    <property type="entry name" value="Endolytic murein transglycosylase"/>
    <property type="match status" value="1"/>
</dbReference>
<comment type="function">
    <text evidence="7">Functions as a peptidoglycan terminase that cleaves nascent peptidoglycan strands endolytically to terminate their elongation.</text>
</comment>
<dbReference type="Proteomes" id="UP000294194">
    <property type="component" value="Unassembled WGS sequence"/>
</dbReference>
<comment type="subcellular location">
    <subcellularLocation>
        <location evidence="7">Cell membrane</location>
        <topology evidence="7">Single-pass membrane protein</topology>
    </subcellularLocation>
</comment>
<keyword evidence="4 7" id="KW-0472">Membrane</keyword>
<keyword evidence="1 7" id="KW-1003">Cell membrane</keyword>
<dbReference type="HAMAP" id="MF_02065">
    <property type="entry name" value="MltG"/>
    <property type="match status" value="1"/>
</dbReference>
<evidence type="ECO:0000313" key="9">
    <source>
        <dbReference type="EMBL" id="TBN56772.1"/>
    </source>
</evidence>
<gene>
    <name evidence="7 9" type="primary">mltG</name>
    <name evidence="9" type="ORF">EYE40_04800</name>
</gene>
<dbReference type="InterPro" id="IPR003770">
    <property type="entry name" value="MLTG-like"/>
</dbReference>
<proteinExistence type="inferred from homology"/>
<dbReference type="GO" id="GO:0008932">
    <property type="term" value="F:lytic endotransglycosylase activity"/>
    <property type="evidence" value="ECO:0007669"/>
    <property type="project" value="UniProtKB-UniRule"/>
</dbReference>
<feature type="compositionally biased region" description="Basic and acidic residues" evidence="8">
    <location>
        <begin position="34"/>
        <end position="45"/>
    </location>
</feature>
<dbReference type="GO" id="GO:0005886">
    <property type="term" value="C:plasma membrane"/>
    <property type="evidence" value="ECO:0007669"/>
    <property type="project" value="UniProtKB-SubCell"/>
</dbReference>
<feature type="region of interest" description="Disordered" evidence="8">
    <location>
        <begin position="1"/>
        <end position="69"/>
    </location>
</feature>
<evidence type="ECO:0000256" key="7">
    <source>
        <dbReference type="HAMAP-Rule" id="MF_02065"/>
    </source>
</evidence>
<evidence type="ECO:0000256" key="4">
    <source>
        <dbReference type="ARBA" id="ARBA00023136"/>
    </source>
</evidence>
<comment type="similarity">
    <text evidence="7">Belongs to the transglycosylase MltG family.</text>
</comment>
<keyword evidence="6 7" id="KW-0961">Cell wall biogenesis/degradation</keyword>
<dbReference type="Pfam" id="PF02618">
    <property type="entry name" value="YceG"/>
    <property type="match status" value="1"/>
</dbReference>
<evidence type="ECO:0000313" key="10">
    <source>
        <dbReference type="Proteomes" id="UP000294194"/>
    </source>
</evidence>
<comment type="catalytic activity">
    <reaction evidence="7">
        <text>a peptidoglycan chain = a peptidoglycan chain with N-acetyl-1,6-anhydromuramyl-[peptide] at the reducing end + a peptidoglycan chain with N-acetylglucosamine at the non-reducing end.</text>
        <dbReference type="EC" id="4.2.2.29"/>
    </reaction>
</comment>
<dbReference type="GO" id="GO:0009252">
    <property type="term" value="P:peptidoglycan biosynthetic process"/>
    <property type="evidence" value="ECO:0007669"/>
    <property type="project" value="UniProtKB-UniRule"/>
</dbReference>
<protein>
    <recommendedName>
        <fullName evidence="7">Endolytic murein transglycosylase</fullName>
        <ecNumber evidence="7">4.2.2.29</ecNumber>
    </recommendedName>
    <alternativeName>
        <fullName evidence="7">Peptidoglycan lytic transglycosylase</fullName>
    </alternativeName>
    <alternativeName>
        <fullName evidence="7">Peptidoglycan polymerization terminase</fullName>
    </alternativeName>
</protein>
<feature type="site" description="Important for catalytic activity" evidence="7">
    <location>
        <position position="299"/>
    </location>
</feature>
<dbReference type="NCBIfam" id="TIGR00247">
    <property type="entry name" value="endolytic transglycosylase MltG"/>
    <property type="match status" value="1"/>
</dbReference>
<evidence type="ECO:0000256" key="3">
    <source>
        <dbReference type="ARBA" id="ARBA00022989"/>
    </source>
</evidence>
<reference evidence="10" key="1">
    <citation type="submission" date="2019-02" db="EMBL/GenBank/DDBJ databases">
        <title>Glaciihabitans arcticus sp. nov., a psychrotolerant bacterium isolated from polar soil.</title>
        <authorList>
            <person name="Dahal R.H."/>
        </authorList>
    </citation>
    <scope>NUCLEOTIDE SEQUENCE [LARGE SCALE GENOMIC DNA]</scope>
    <source>
        <strain evidence="10">RP-3-7</strain>
    </source>
</reference>
<evidence type="ECO:0000256" key="5">
    <source>
        <dbReference type="ARBA" id="ARBA00023239"/>
    </source>
</evidence>
<dbReference type="RefSeq" id="WP_130980882.1">
    <property type="nucleotide sequence ID" value="NZ_SISG01000001.1"/>
</dbReference>
<dbReference type="EC" id="4.2.2.29" evidence="7"/>
<sequence>MSNEPSWDEIFTSQPQDAASGAMPSARDTGAPLSRRELRELEHGRTSSRSAAKSPRKQRGSDGGDNGLGKPKRKRRFAWVFVLLAFIVLIAGVGVYGWTNYEPQIRSLLGIELPSDYEGTGTDEEVVIVIEKDQIGEDVARTLQQEGVTMTFTAFYQLLLVQDPQVNFMPGNYTLHKEMSAKSALAALQDPANKVTNRVTIKEGSTLPSALTLLASATGLPVADFEAAAKDYVSLGVPASEVSLEGWIFPATYPLEPGQSAKQVLQVLVTEMIKRLDAAGVAEADRHRVLTMAALIQREAGPNKDDFYKISRVFTNRLNTKGWKLQSDASVAYGTGNFTTVWTTKAERADASNKYNTYANPGLPIGPIGLPGDLAIDAAAHPVDGPWFFFVPINLKTGETVFSETADQHEAAAQRLRDWCQASEENKAYCG</sequence>
<evidence type="ECO:0000256" key="2">
    <source>
        <dbReference type="ARBA" id="ARBA00022692"/>
    </source>
</evidence>
<dbReference type="EMBL" id="SISG01000001">
    <property type="protein sequence ID" value="TBN56772.1"/>
    <property type="molecule type" value="Genomic_DNA"/>
</dbReference>
<name>A0A4Q9GPK6_9MICO</name>
<evidence type="ECO:0000256" key="1">
    <source>
        <dbReference type="ARBA" id="ARBA00022475"/>
    </source>
</evidence>
<accession>A0A4Q9GPK6</accession>
<dbReference type="PANTHER" id="PTHR30518">
    <property type="entry name" value="ENDOLYTIC MUREIN TRANSGLYCOSYLASE"/>
    <property type="match status" value="1"/>
</dbReference>
<keyword evidence="3 7" id="KW-1133">Transmembrane helix</keyword>
<keyword evidence="5 7" id="KW-0456">Lyase</keyword>
<keyword evidence="2 7" id="KW-0812">Transmembrane</keyword>
<dbReference type="AlphaFoldDB" id="A0A4Q9GPK6"/>